<dbReference type="Pfam" id="PF05114">
    <property type="entry name" value="MbnB_TglH_ChrH"/>
    <property type="match status" value="1"/>
</dbReference>
<proteinExistence type="inferred from homology"/>
<sequence length="324" mass="35233">MPRASAARKRNRPRASAAKPSAAARSKPSPTGKGGVNHAPVSGAGLGLRRSFMAALTAGQAATPPDFLEIAPENWLGLGGRYARDLRMLTERFPFACHGLSLSIGGPAPLDTGLLARVRDFLDTHDIRLYSEHLSYTGDDGHLYDLLPIPMTEAAVGHVAARVRQAQDILGRRLVLENVSTYAAPGAEMQEADFVREVLLRADCDLLLDINNVYVNSINHGFDAAGYLRALPGERIRYLHVAGHYVEAGDLRIDTHGDDVCPEVWDLLRLAYREFGVLPTLLERDFNLPPLPELLGEVDTIRRIQHEAAGHDSHAGAVRHAVGT</sequence>
<feature type="region of interest" description="Disordered" evidence="2">
    <location>
        <begin position="1"/>
        <end position="40"/>
    </location>
</feature>
<feature type="compositionally biased region" description="Low complexity" evidence="2">
    <location>
        <begin position="14"/>
        <end position="30"/>
    </location>
</feature>
<evidence type="ECO:0000256" key="1">
    <source>
        <dbReference type="HAMAP-Rule" id="MF_00697"/>
    </source>
</evidence>
<organism evidence="3 4">
    <name type="scientific">Amnimonas aquatica</name>
    <dbReference type="NCBI Taxonomy" id="2094561"/>
    <lineage>
        <taxon>Bacteria</taxon>
        <taxon>Pseudomonadati</taxon>
        <taxon>Pseudomonadota</taxon>
        <taxon>Gammaproteobacteria</taxon>
        <taxon>Moraxellales</taxon>
        <taxon>Moraxellaceae</taxon>
        <taxon>Amnimonas</taxon>
    </lineage>
</organism>
<gene>
    <name evidence="3" type="ORF">C5O18_07255</name>
</gene>
<dbReference type="HAMAP" id="MF_00697">
    <property type="entry name" value="UPF0276"/>
    <property type="match status" value="1"/>
</dbReference>
<dbReference type="AlphaFoldDB" id="A0A2P6ARP0"/>
<comment type="caution">
    <text evidence="3">The sequence shown here is derived from an EMBL/GenBank/DDBJ whole genome shotgun (WGS) entry which is preliminary data.</text>
</comment>
<protein>
    <recommendedName>
        <fullName evidence="1">UPF0276 protein C5O18_07255</fullName>
    </recommendedName>
</protein>
<dbReference type="NCBIfam" id="NF003818">
    <property type="entry name" value="PRK05409.1"/>
    <property type="match status" value="1"/>
</dbReference>
<evidence type="ECO:0000313" key="3">
    <source>
        <dbReference type="EMBL" id="PQA38039.1"/>
    </source>
</evidence>
<name>A0A2P6ARP0_9GAMM</name>
<dbReference type="EMBL" id="PTQZ01000173">
    <property type="protein sequence ID" value="PQA38039.1"/>
    <property type="molecule type" value="Genomic_DNA"/>
</dbReference>
<dbReference type="PANTHER" id="PTHR42194:SF1">
    <property type="entry name" value="UPF0276 PROTEIN HI_1600"/>
    <property type="match status" value="1"/>
</dbReference>
<dbReference type="InterPro" id="IPR036237">
    <property type="entry name" value="Xyl_isomerase-like_sf"/>
</dbReference>
<dbReference type="OrthoDB" id="9763101at2"/>
<dbReference type="SUPFAM" id="SSF51658">
    <property type="entry name" value="Xylose isomerase-like"/>
    <property type="match status" value="1"/>
</dbReference>
<dbReference type="InterPro" id="IPR007801">
    <property type="entry name" value="MbnB/TglH/ChrH"/>
</dbReference>
<feature type="compositionally biased region" description="Basic residues" evidence="2">
    <location>
        <begin position="1"/>
        <end position="13"/>
    </location>
</feature>
<evidence type="ECO:0000256" key="2">
    <source>
        <dbReference type="SAM" id="MobiDB-lite"/>
    </source>
</evidence>
<keyword evidence="4" id="KW-1185">Reference proteome</keyword>
<reference evidence="4" key="1">
    <citation type="submission" date="2018-02" db="EMBL/GenBank/DDBJ databases">
        <title>Genome sequencing of Solimonas sp. HR-BB.</title>
        <authorList>
            <person name="Lee Y."/>
            <person name="Jeon C.O."/>
        </authorList>
    </citation>
    <scope>NUCLEOTIDE SEQUENCE [LARGE SCALE GENOMIC DNA]</scope>
    <source>
        <strain evidence="4">HR-E</strain>
    </source>
</reference>
<dbReference type="Proteomes" id="UP000243900">
    <property type="component" value="Unassembled WGS sequence"/>
</dbReference>
<dbReference type="PANTHER" id="PTHR42194">
    <property type="entry name" value="UPF0276 PROTEIN HI_1600"/>
    <property type="match status" value="1"/>
</dbReference>
<accession>A0A2P6ARP0</accession>
<evidence type="ECO:0000313" key="4">
    <source>
        <dbReference type="Proteomes" id="UP000243900"/>
    </source>
</evidence>
<comment type="similarity">
    <text evidence="1">Belongs to the UPF0276 family.</text>
</comment>
<dbReference type="Gene3D" id="3.20.20.150">
    <property type="entry name" value="Divalent-metal-dependent TIM barrel enzymes"/>
    <property type="match status" value="1"/>
</dbReference>